<feature type="compositionally biased region" description="Polar residues" evidence="1">
    <location>
        <begin position="316"/>
        <end position="326"/>
    </location>
</feature>
<keyword evidence="2" id="KW-0812">Transmembrane</keyword>
<evidence type="ECO:0000313" key="3">
    <source>
        <dbReference type="EMBL" id="WML92359.1"/>
    </source>
</evidence>
<accession>A0ABY9MUK7</accession>
<feature type="transmembrane region" description="Helical" evidence="2">
    <location>
        <begin position="205"/>
        <end position="225"/>
    </location>
</feature>
<dbReference type="EMBL" id="CP133218">
    <property type="protein sequence ID" value="WML92359.1"/>
    <property type="molecule type" value="Genomic_DNA"/>
</dbReference>
<evidence type="ECO:0000256" key="1">
    <source>
        <dbReference type="SAM" id="MobiDB-lite"/>
    </source>
</evidence>
<evidence type="ECO:0000256" key="2">
    <source>
        <dbReference type="SAM" id="Phobius"/>
    </source>
</evidence>
<protein>
    <submittedName>
        <fullName evidence="3">Uncharacterized protein</fullName>
    </submittedName>
</protein>
<gene>
    <name evidence="3" type="ORF">RCF98_08455</name>
</gene>
<sequence>MLRSIYSAEFSWLVFFLRNGVLVMGALIHADKHLVLNNRYALLGCIAVSSAGKIYKGRDLGLVDNQELESRVLIHVLPKAALCWPLDDMFQQIRSTCQQIREAWILEPLAYGQDKDLAYVVLKSPATEVLQSLLSTNSDKPCYQGTRQRIDPLVKQGYLKAHIAPALFVCTADEGLYLLATALAPQVQALDKGISHRQFMPRKSLGQALMTGMLLSLFAIFTAVAGNTALDMGLIDKPSLLGAWKTESVPPSQPMELAALPSTNAASVLVRQHDQVMRTFSDDLVPLTKTDAQPLPASLKSSTVALVRAPSPKSEFGTQKKATVTASAPKPAPTSRNADRPQAAKVLKQPEVSTPPNQLGIDELISQAYAMLNTGNLGGQNGALYFVRQLRSQSASHPQVTRLGQEITAAYLRQVRGNLQTGRLTAAARVLPMTRQLIQEFNLPNLNPAQQVLEDKIVELNGH</sequence>
<proteinExistence type="predicted"/>
<keyword evidence="2" id="KW-1133">Transmembrane helix</keyword>
<feature type="region of interest" description="Disordered" evidence="1">
    <location>
        <begin position="309"/>
        <end position="343"/>
    </location>
</feature>
<keyword evidence="4" id="KW-1185">Reference proteome</keyword>
<keyword evidence="2" id="KW-0472">Membrane</keyword>
<name>A0ABY9MUK7_9GAMM</name>
<dbReference type="RefSeq" id="WP_156946753.1">
    <property type="nucleotide sequence ID" value="NZ_CP133218.1"/>
</dbReference>
<evidence type="ECO:0000313" key="4">
    <source>
        <dbReference type="Proteomes" id="UP001236657"/>
    </source>
</evidence>
<feature type="transmembrane region" description="Helical" evidence="2">
    <location>
        <begin position="12"/>
        <end position="30"/>
    </location>
</feature>
<organism evidence="3 4">
    <name type="scientific">Thiothrix lacustris</name>
    <dbReference type="NCBI Taxonomy" id="525917"/>
    <lineage>
        <taxon>Bacteria</taxon>
        <taxon>Pseudomonadati</taxon>
        <taxon>Pseudomonadota</taxon>
        <taxon>Gammaproteobacteria</taxon>
        <taxon>Thiotrichales</taxon>
        <taxon>Thiotrichaceae</taxon>
        <taxon>Thiothrix</taxon>
    </lineage>
</organism>
<reference evidence="3 4" key="1">
    <citation type="submission" date="2023-08" db="EMBL/GenBank/DDBJ databases">
        <title>New molecular markers tilS and rpoB for phylogenetic and monitoring studies of the genus Thiothrix biodiversity.</title>
        <authorList>
            <person name="Ravin N.V."/>
            <person name="Smolyakov D."/>
            <person name="Markov N.D."/>
            <person name="Beletsky A.V."/>
            <person name="Mardanov A.V."/>
            <person name="Rudenko T.S."/>
            <person name="Grabovich M.Y."/>
        </authorList>
    </citation>
    <scope>NUCLEOTIDE SEQUENCE [LARGE SCALE GENOMIC DNA]</scope>
    <source>
        <strain evidence="3 4">MK1</strain>
    </source>
</reference>
<dbReference type="Proteomes" id="UP001236657">
    <property type="component" value="Chromosome"/>
</dbReference>